<keyword evidence="4" id="KW-0808">Transferase</keyword>
<feature type="domain" description="PAS" evidence="7">
    <location>
        <begin position="1151"/>
        <end position="1205"/>
    </location>
</feature>
<dbReference type="InterPro" id="IPR013655">
    <property type="entry name" value="PAS_fold_3"/>
</dbReference>
<dbReference type="Gene3D" id="3.30.450.20">
    <property type="entry name" value="PAS domain"/>
    <property type="match status" value="12"/>
</dbReference>
<feature type="domain" description="PAS" evidence="7">
    <location>
        <begin position="463"/>
        <end position="505"/>
    </location>
</feature>
<dbReference type="InterPro" id="IPR000014">
    <property type="entry name" value="PAS"/>
</dbReference>
<dbReference type="SUPFAM" id="SSF55781">
    <property type="entry name" value="GAF domain-like"/>
    <property type="match status" value="1"/>
</dbReference>
<feature type="domain" description="PAC" evidence="8">
    <location>
        <begin position="1469"/>
        <end position="1521"/>
    </location>
</feature>
<feature type="domain" description="PAS" evidence="7">
    <location>
        <begin position="1661"/>
        <end position="1731"/>
    </location>
</feature>
<organism evidence="9 10">
    <name type="scientific">Methanoculleus frigidifontis</name>
    <dbReference type="NCBI Taxonomy" id="2584085"/>
    <lineage>
        <taxon>Archaea</taxon>
        <taxon>Methanobacteriati</taxon>
        <taxon>Methanobacteriota</taxon>
        <taxon>Stenosarchaea group</taxon>
        <taxon>Methanomicrobia</taxon>
        <taxon>Methanomicrobiales</taxon>
        <taxon>Methanomicrobiaceae</taxon>
        <taxon>Methanoculleus</taxon>
    </lineage>
</organism>
<dbReference type="InterPro" id="IPR000700">
    <property type="entry name" value="PAS-assoc_C"/>
</dbReference>
<feature type="domain" description="PAC" evidence="8">
    <location>
        <begin position="1610"/>
        <end position="1660"/>
    </location>
</feature>
<protein>
    <recommendedName>
        <fullName evidence="2">histidine kinase</fullName>
        <ecNumber evidence="2">2.7.13.3</ecNumber>
    </recommendedName>
</protein>
<dbReference type="Gene3D" id="3.30.450.40">
    <property type="match status" value="1"/>
</dbReference>
<dbReference type="Gene3D" id="6.10.250.490">
    <property type="match status" value="1"/>
</dbReference>
<dbReference type="SUPFAM" id="SSF55785">
    <property type="entry name" value="PYP-like sensor domain (PAS domain)"/>
    <property type="match status" value="12"/>
</dbReference>
<accession>A0ABT8M7H7</accession>
<feature type="coiled-coil region" evidence="6">
    <location>
        <begin position="1512"/>
        <end position="1546"/>
    </location>
</feature>
<dbReference type="Pfam" id="PF13185">
    <property type="entry name" value="GAF_2"/>
    <property type="match status" value="1"/>
</dbReference>
<dbReference type="Gene3D" id="2.10.70.100">
    <property type="match status" value="1"/>
</dbReference>
<dbReference type="InterPro" id="IPR013656">
    <property type="entry name" value="PAS_4"/>
</dbReference>
<feature type="coiled-coil region" evidence="6">
    <location>
        <begin position="1377"/>
        <end position="1404"/>
    </location>
</feature>
<keyword evidence="5" id="KW-0418">Kinase</keyword>
<feature type="domain" description="PAS" evidence="7">
    <location>
        <begin position="333"/>
        <end position="405"/>
    </location>
</feature>
<feature type="domain" description="PAS" evidence="7">
    <location>
        <begin position="772"/>
        <end position="843"/>
    </location>
</feature>
<evidence type="ECO:0000259" key="7">
    <source>
        <dbReference type="PROSITE" id="PS50112"/>
    </source>
</evidence>
<dbReference type="PANTHER" id="PTHR43304:SF1">
    <property type="entry name" value="PAC DOMAIN-CONTAINING PROTEIN"/>
    <property type="match status" value="1"/>
</dbReference>
<proteinExistence type="predicted"/>
<dbReference type="PANTHER" id="PTHR43304">
    <property type="entry name" value="PHYTOCHROME-LIKE PROTEIN CPH1"/>
    <property type="match status" value="1"/>
</dbReference>
<evidence type="ECO:0000256" key="5">
    <source>
        <dbReference type="ARBA" id="ARBA00022777"/>
    </source>
</evidence>
<evidence type="ECO:0000313" key="10">
    <source>
        <dbReference type="Proteomes" id="UP001168338"/>
    </source>
</evidence>
<evidence type="ECO:0000256" key="2">
    <source>
        <dbReference type="ARBA" id="ARBA00012438"/>
    </source>
</evidence>
<comment type="catalytic activity">
    <reaction evidence="1">
        <text>ATP + protein L-histidine = ADP + protein N-phospho-L-histidine.</text>
        <dbReference type="EC" id="2.7.13.3"/>
    </reaction>
</comment>
<dbReference type="RefSeq" id="WP_301662977.1">
    <property type="nucleotide sequence ID" value="NZ_VCYH01000002.1"/>
</dbReference>
<dbReference type="Pfam" id="PF13426">
    <property type="entry name" value="PAS_9"/>
    <property type="match status" value="4"/>
</dbReference>
<reference evidence="9" key="1">
    <citation type="submission" date="2019-05" db="EMBL/GenBank/DDBJ databases">
        <title>Methanoculleus sp. FWC-SCC1, a methanogenic archaeon isolated from deep marine cold seep.</title>
        <authorList>
            <person name="Chen Y.-W."/>
            <person name="Chen S.-C."/>
            <person name="Teng N.-H."/>
            <person name="Lai M.-C."/>
        </authorList>
    </citation>
    <scope>NUCLEOTIDE SEQUENCE</scope>
    <source>
        <strain evidence="9">FWC-SCC1</strain>
    </source>
</reference>
<feature type="domain" description="PAC" evidence="8">
    <location>
        <begin position="409"/>
        <end position="462"/>
    </location>
</feature>
<dbReference type="SMART" id="SM00065">
    <property type="entry name" value="GAF"/>
    <property type="match status" value="1"/>
</dbReference>
<dbReference type="Proteomes" id="UP001168338">
    <property type="component" value="Unassembled WGS sequence"/>
</dbReference>
<dbReference type="Pfam" id="PF08448">
    <property type="entry name" value="PAS_4"/>
    <property type="match status" value="4"/>
</dbReference>
<dbReference type="EC" id="2.7.13.3" evidence="2"/>
<comment type="caution">
    <text evidence="9">The sequence shown here is derived from an EMBL/GenBank/DDBJ whole genome shotgun (WGS) entry which is preliminary data.</text>
</comment>
<dbReference type="EMBL" id="VCYH01000002">
    <property type="protein sequence ID" value="MDN7023889.1"/>
    <property type="molecule type" value="Genomic_DNA"/>
</dbReference>
<gene>
    <name evidence="9" type="ORF">FGU65_03105</name>
</gene>
<keyword evidence="6" id="KW-0175">Coiled coil</keyword>
<dbReference type="PROSITE" id="PS50112">
    <property type="entry name" value="PAS"/>
    <property type="match status" value="10"/>
</dbReference>
<dbReference type="InterPro" id="IPR003018">
    <property type="entry name" value="GAF"/>
</dbReference>
<feature type="domain" description="PAC" evidence="8">
    <location>
        <begin position="848"/>
        <end position="900"/>
    </location>
</feature>
<evidence type="ECO:0000256" key="3">
    <source>
        <dbReference type="ARBA" id="ARBA00022553"/>
    </source>
</evidence>
<dbReference type="InterPro" id="IPR052162">
    <property type="entry name" value="Sensor_kinase/Photoreceptor"/>
</dbReference>
<sequence>MSQTGELLDRIKEVLGNNPRGMSITEIAAAIDLNRNSVAKYVNMLLVSGQVEMRTHAAAKVFYLTQRIPLSNLLGISNDGVLVVDQALRVAQVNDNFCYLTGIEREEIEDRYILEIADLPLNAGRMLTHLKSALNGKKIREEDSLMKEGVCRHLRVHYVPTTFDDGESAVAVMLTDITDQKNLARRLEETEERYRILAESAQDIIFLASHEGRILYMNAYGAEILKSDPDSLRGRSITEIFPCDEDKDCIDEVLQAIRISEPVSHEARHILAGTDYWFEHRLIPIDGDGNAAPYIMGLSRDITLRKRNEIELERHREHLEHLVAERTAELQQSEERLRMALEGANEGLWDREIDTGRVYFSPRYYTLLGYEPGEFPPDYDVWKSLVHPDDLAAALEEMEKHKAGEKPYYRKIFRMRSKSGEYRWILSRGRVVERSPEGKPLRVVGTHTDITEQKQAEEALRQSETQLSRIFLNNMVAMAIWAKSGEIVNANDAFLDLLGYTRAELEAGQIRWNEITPSDYSERDLEAVAEVEAKGFCSPYEKCFRHKGGHLIPIIIGGGDFDESRGTGILFVVDLTERKQAEEALRESEMTLAAELDTARHLQHVSTQMIEAENIQTLYDQILDTAVAITHADFASIQMLYPERGTAGELRLLGHRGFAEEAARIWEWVHPDSESACGIAFRTRQRVMIPDIRQCEFMTDSPDLKAYRETGIRAVQTTPLVSRSGTLLGMLSTHWRQPHEPTETELRSFDLLARQAADLIYRNQSEKTLRESEERLVLAKDASRLGIYDYNLRTGALQWDARVRELWGVGRDEPITYETFQAGIHPDDCEAVQQATDIALDPAGEGKYFTEYRVISRADGSTRWVASTGQAFFERGRAIRLVGTVQDITERKQAEEALARSEAEQRLILDSSVEQFAYFDTDLRVLWCNQAMADAIGQPEEGIRGEYCYRLRHQRSEPCEGCPVMKALATGEAQETEFEAPDGRIWFCRGQPILDETGNVVNLIEFCYDITKRKQTEETLLKSEEKFRTIAAFTYDWEYWLGPDGRYLYVSPSCERITGYRADEFLEDPGLMMRITHPDDRALVADHLERGVPDSNDCAIDFRIITRSGEVRWIGHSCRPVYNAAGQYIGVRGSNRDISKRKQMEDALREAGAYTRSLIEASLDPLVTISPDGRITDVNAATEAVTGYSRDVLIGTDFSDYFTDPAMARAGYQQVFRDGQVRNYPLEIRHRDGTITPVIYTATVYRDEDGNVAGVFAAARDISEQKRADNEKTILTRIIDAAPCSITVKDLEGRFLYANQRTYDLHGYSPEEFFAISLHELSVPESAELIELRTQQICETGEAVFEVAHRHKDGTAFPLRVHAQTVTWDDKPAILSLAEDITEEKKAEAALQESEERLRRAVKSAREFLFRIEFTPEPAFTYIDPEVATITGISAEEFAADPSIAFRLIHPEDRAAFDKMRRGETNPSRPLTLRWTRTDGQMVWIEHYHTPFYDAEGNLRAVEAIVRDVTLQKQAEEALRQRTEELERLNQQLEESREQYRYLIEHAPDMIALHDGDRYHYINPAGLRLLRAQNPDEIVGKSVMTFLHPDFRKMVKTRSDQIESMASDVPRVEEKLIALDGSIVDVEVTAHPMESQGKRLIQVIARDITDRKKAEEALRESEERFRYIAEHSPDILYTLDREGRITYVSPSIERITGHTPTELIGKNYMDYILESDIPKAYRARKRALEGEELLQLQLNLVGKNGETVPLECIASPAYKNAIVIGTLGLARKITPGE</sequence>
<feature type="coiled-coil region" evidence="6">
    <location>
        <begin position="305"/>
        <end position="336"/>
    </location>
</feature>
<evidence type="ECO:0000256" key="4">
    <source>
        <dbReference type="ARBA" id="ARBA00022679"/>
    </source>
</evidence>
<feature type="domain" description="PAS" evidence="7">
    <location>
        <begin position="1023"/>
        <end position="1095"/>
    </location>
</feature>
<feature type="domain" description="PAS" evidence="7">
    <location>
        <begin position="66"/>
        <end position="137"/>
    </location>
</feature>
<evidence type="ECO:0000256" key="6">
    <source>
        <dbReference type="SAM" id="Coils"/>
    </source>
</evidence>
<feature type="domain" description="PAS" evidence="7">
    <location>
        <begin position="1394"/>
        <end position="1459"/>
    </location>
</feature>
<keyword evidence="3" id="KW-0597">Phosphoprotein</keyword>
<dbReference type="Pfam" id="PF08447">
    <property type="entry name" value="PAS_3"/>
    <property type="match status" value="4"/>
</dbReference>
<dbReference type="SMART" id="SM00086">
    <property type="entry name" value="PAC"/>
    <property type="match status" value="11"/>
</dbReference>
<evidence type="ECO:0000259" key="8">
    <source>
        <dbReference type="PROSITE" id="PS50113"/>
    </source>
</evidence>
<feature type="domain" description="PAS" evidence="7">
    <location>
        <begin position="190"/>
        <end position="261"/>
    </location>
</feature>
<dbReference type="NCBIfam" id="TIGR00229">
    <property type="entry name" value="sensory_box"/>
    <property type="match status" value="12"/>
</dbReference>
<dbReference type="PROSITE" id="PS50113">
    <property type="entry name" value="PAC"/>
    <property type="match status" value="9"/>
</dbReference>
<evidence type="ECO:0000256" key="1">
    <source>
        <dbReference type="ARBA" id="ARBA00000085"/>
    </source>
</evidence>
<feature type="domain" description="PAC" evidence="8">
    <location>
        <begin position="1222"/>
        <end position="1274"/>
    </location>
</feature>
<dbReference type="InterPro" id="IPR001610">
    <property type="entry name" value="PAC"/>
</dbReference>
<feature type="domain" description="PAC" evidence="8">
    <location>
        <begin position="972"/>
        <end position="1022"/>
    </location>
</feature>
<feature type="domain" description="PAC" evidence="8">
    <location>
        <begin position="1098"/>
        <end position="1150"/>
    </location>
</feature>
<feature type="domain" description="PAC" evidence="8">
    <location>
        <begin position="261"/>
        <end position="314"/>
    </location>
</feature>
<keyword evidence="10" id="KW-1185">Reference proteome</keyword>
<dbReference type="CDD" id="cd00130">
    <property type="entry name" value="PAS"/>
    <property type="match status" value="11"/>
</dbReference>
<dbReference type="InterPro" id="IPR029016">
    <property type="entry name" value="GAF-like_dom_sf"/>
</dbReference>
<feature type="domain" description="PAS" evidence="7">
    <location>
        <begin position="1271"/>
        <end position="1341"/>
    </location>
</feature>
<dbReference type="SMART" id="SM00091">
    <property type="entry name" value="PAS"/>
    <property type="match status" value="12"/>
</dbReference>
<name>A0ABT8M7H7_9EURY</name>
<dbReference type="InterPro" id="IPR035965">
    <property type="entry name" value="PAS-like_dom_sf"/>
</dbReference>
<evidence type="ECO:0000313" key="9">
    <source>
        <dbReference type="EMBL" id="MDN7023889.1"/>
    </source>
</evidence>
<feature type="domain" description="PAC" evidence="8">
    <location>
        <begin position="1343"/>
        <end position="1393"/>
    </location>
</feature>